<dbReference type="EMBL" id="VOIH02000010">
    <property type="protein sequence ID" value="KAF3435356.1"/>
    <property type="molecule type" value="Genomic_DNA"/>
</dbReference>
<evidence type="ECO:0008006" key="6">
    <source>
        <dbReference type="Google" id="ProtNLM"/>
    </source>
</evidence>
<evidence type="ECO:0000256" key="2">
    <source>
        <dbReference type="PROSITE-ProRule" id="PRU00708"/>
    </source>
</evidence>
<dbReference type="InterPro" id="IPR011990">
    <property type="entry name" value="TPR-like_helical_dom_sf"/>
</dbReference>
<feature type="compositionally biased region" description="Acidic residues" evidence="3">
    <location>
        <begin position="404"/>
        <end position="416"/>
    </location>
</feature>
<keyword evidence="5" id="KW-1185">Reference proteome</keyword>
<dbReference type="Pfam" id="PF13041">
    <property type="entry name" value="PPR_2"/>
    <property type="match status" value="1"/>
</dbReference>
<dbReference type="Proteomes" id="UP000796880">
    <property type="component" value="Unassembled WGS sequence"/>
</dbReference>
<sequence length="472" mass="54112">MYLNTLRHLSSAIRSISNHKPVSKTTINLSVLKTPFDQCRDFKEFKQILFQVILTGFIKDTFAAKRLLEFSTDYFSTFIHLDYSYQIFNVIENPDASIYNIMMMAYVDRSYPHRAIPFYKLMLNRNVDPNGYTYPFLVEACAVQKSVFEGIQKHNHVLKLGFESDVDVRSTFVDMYADCSMLDDACKIFYEGPMMGSFVWLCCFEEYDKLLNEIPKNDTDSWSDLIYSFKATNREMYEEALELFIRMHGCGITIDELVLYAVLPCCTKLARFVIEVQDVEMMGKLIHSLIRMMRSGIRLDENDFCNILAYLPYWHEALDLGKCIHAYLIKYGYGIKSKLRCELSDMYSSCGCKVMRDEREDTIWQAKRRFMSVLRCSYGESYGVAKGTPKSVLKTRKSEFNGILDDDETPVPDSPEDASQPSNIDFVAESNCEASAKQSCKGPRMPDGTRGLTMGRGKPLSTPTVVATSPME</sequence>
<evidence type="ECO:0000256" key="1">
    <source>
        <dbReference type="ARBA" id="ARBA00022737"/>
    </source>
</evidence>
<accession>A0A8K0GS27</accession>
<dbReference type="OrthoDB" id="750171at2759"/>
<dbReference type="PROSITE" id="PS51375">
    <property type="entry name" value="PPR"/>
    <property type="match status" value="1"/>
</dbReference>
<dbReference type="Pfam" id="PF01535">
    <property type="entry name" value="PPR"/>
    <property type="match status" value="1"/>
</dbReference>
<dbReference type="InterPro" id="IPR002885">
    <property type="entry name" value="PPR_rpt"/>
</dbReference>
<dbReference type="PANTHER" id="PTHR47926:SF393">
    <property type="entry name" value="REPEAT-CONTAINING PROTEIN, PUTATIVE-RELATED"/>
    <property type="match status" value="1"/>
</dbReference>
<proteinExistence type="predicted"/>
<dbReference type="PANTHER" id="PTHR47926">
    <property type="entry name" value="PENTATRICOPEPTIDE REPEAT-CONTAINING PROTEIN"/>
    <property type="match status" value="1"/>
</dbReference>
<dbReference type="GO" id="GO:0003723">
    <property type="term" value="F:RNA binding"/>
    <property type="evidence" value="ECO:0007669"/>
    <property type="project" value="InterPro"/>
</dbReference>
<name>A0A8K0GS27_9ROSA</name>
<evidence type="ECO:0000313" key="4">
    <source>
        <dbReference type="EMBL" id="KAF3435356.1"/>
    </source>
</evidence>
<protein>
    <recommendedName>
        <fullName evidence="6">Pentatricopeptide repeat-containing protein</fullName>
    </recommendedName>
</protein>
<organism evidence="4 5">
    <name type="scientific">Rhamnella rubrinervis</name>
    <dbReference type="NCBI Taxonomy" id="2594499"/>
    <lineage>
        <taxon>Eukaryota</taxon>
        <taxon>Viridiplantae</taxon>
        <taxon>Streptophyta</taxon>
        <taxon>Embryophyta</taxon>
        <taxon>Tracheophyta</taxon>
        <taxon>Spermatophyta</taxon>
        <taxon>Magnoliopsida</taxon>
        <taxon>eudicotyledons</taxon>
        <taxon>Gunneridae</taxon>
        <taxon>Pentapetalae</taxon>
        <taxon>rosids</taxon>
        <taxon>fabids</taxon>
        <taxon>Rosales</taxon>
        <taxon>Rhamnaceae</taxon>
        <taxon>rhamnoid group</taxon>
        <taxon>Rhamneae</taxon>
        <taxon>Rhamnella</taxon>
    </lineage>
</organism>
<dbReference type="InterPro" id="IPR046960">
    <property type="entry name" value="PPR_At4g14850-like_plant"/>
</dbReference>
<dbReference type="Gene3D" id="1.25.40.10">
    <property type="entry name" value="Tetratricopeptide repeat domain"/>
    <property type="match status" value="2"/>
</dbReference>
<feature type="region of interest" description="Disordered" evidence="3">
    <location>
        <begin position="403"/>
        <end position="472"/>
    </location>
</feature>
<dbReference type="GO" id="GO:0009451">
    <property type="term" value="P:RNA modification"/>
    <property type="evidence" value="ECO:0007669"/>
    <property type="project" value="InterPro"/>
</dbReference>
<gene>
    <name evidence="4" type="ORF">FNV43_RR22445</name>
</gene>
<feature type="compositionally biased region" description="Polar residues" evidence="3">
    <location>
        <begin position="461"/>
        <end position="472"/>
    </location>
</feature>
<feature type="repeat" description="PPR" evidence="2">
    <location>
        <begin position="95"/>
        <end position="129"/>
    </location>
</feature>
<evidence type="ECO:0000256" key="3">
    <source>
        <dbReference type="SAM" id="MobiDB-lite"/>
    </source>
</evidence>
<comment type="caution">
    <text evidence="4">The sequence shown here is derived from an EMBL/GenBank/DDBJ whole genome shotgun (WGS) entry which is preliminary data.</text>
</comment>
<evidence type="ECO:0000313" key="5">
    <source>
        <dbReference type="Proteomes" id="UP000796880"/>
    </source>
</evidence>
<dbReference type="AlphaFoldDB" id="A0A8K0GS27"/>
<keyword evidence="1" id="KW-0677">Repeat</keyword>
<reference evidence="4" key="1">
    <citation type="submission" date="2020-03" db="EMBL/GenBank/DDBJ databases">
        <title>A high-quality chromosome-level genome assembly of a woody plant with both climbing and erect habits, Rhamnella rubrinervis.</title>
        <authorList>
            <person name="Lu Z."/>
            <person name="Yang Y."/>
            <person name="Zhu X."/>
            <person name="Sun Y."/>
        </authorList>
    </citation>
    <scope>NUCLEOTIDE SEQUENCE</scope>
    <source>
        <strain evidence="4">BYM</strain>
        <tissue evidence="4">Leaf</tissue>
    </source>
</reference>